<proteinExistence type="predicted"/>
<dbReference type="STRING" id="870908.SAMN04488044_1336"/>
<feature type="signal peptide" evidence="1">
    <location>
        <begin position="1"/>
        <end position="27"/>
    </location>
</feature>
<dbReference type="Proteomes" id="UP000184211">
    <property type="component" value="Unassembled WGS sequence"/>
</dbReference>
<evidence type="ECO:0000313" key="3">
    <source>
        <dbReference type="Proteomes" id="UP000184211"/>
    </source>
</evidence>
<sequence>MKRILATSAAALVVLTGAASAMGAASAYENTIKQFAPEADLSGYSDAAIAHIVNTINDDGDDSFVQTQAQVRSLLKHLN</sequence>
<accession>A0A1M5MU03</accession>
<feature type="chain" id="PRO_5012341422" evidence="1">
    <location>
        <begin position="28"/>
        <end position="79"/>
    </location>
</feature>
<name>A0A1M5MU03_9RHOB</name>
<reference evidence="3" key="1">
    <citation type="submission" date="2016-11" db="EMBL/GenBank/DDBJ databases">
        <authorList>
            <person name="Varghese N."/>
            <person name="Submissions S."/>
        </authorList>
    </citation>
    <scope>NUCLEOTIDE SEQUENCE [LARGE SCALE GENOMIC DNA]</scope>
    <source>
        <strain evidence="3">DSM 28223</strain>
    </source>
</reference>
<dbReference type="AlphaFoldDB" id="A0A1M5MU03"/>
<keyword evidence="3" id="KW-1185">Reference proteome</keyword>
<evidence type="ECO:0000313" key="2">
    <source>
        <dbReference type="EMBL" id="SHG80860.1"/>
    </source>
</evidence>
<organism evidence="2 3">
    <name type="scientific">Cognatishimia maritima</name>
    <dbReference type="NCBI Taxonomy" id="870908"/>
    <lineage>
        <taxon>Bacteria</taxon>
        <taxon>Pseudomonadati</taxon>
        <taxon>Pseudomonadota</taxon>
        <taxon>Alphaproteobacteria</taxon>
        <taxon>Rhodobacterales</taxon>
        <taxon>Paracoccaceae</taxon>
        <taxon>Cognatishimia</taxon>
    </lineage>
</organism>
<dbReference type="RefSeq" id="WP_072791893.1">
    <property type="nucleotide sequence ID" value="NZ_FQWM01000002.1"/>
</dbReference>
<dbReference type="EMBL" id="FQWM01000002">
    <property type="protein sequence ID" value="SHG80860.1"/>
    <property type="molecule type" value="Genomic_DNA"/>
</dbReference>
<evidence type="ECO:0000256" key="1">
    <source>
        <dbReference type="SAM" id="SignalP"/>
    </source>
</evidence>
<protein>
    <submittedName>
        <fullName evidence="2">Uncharacterized protein</fullName>
    </submittedName>
</protein>
<keyword evidence="1" id="KW-0732">Signal</keyword>
<gene>
    <name evidence="2" type="ORF">SAMN04488044_1336</name>
</gene>